<keyword evidence="6" id="KW-0378">Hydrolase</keyword>
<reference evidence="10" key="1">
    <citation type="submission" date="2021-11" db="EMBL/GenBank/DDBJ databases">
        <authorList>
            <consortium name="Genoscope - CEA"/>
            <person name="William W."/>
        </authorList>
    </citation>
    <scope>NUCLEOTIDE SEQUENCE</scope>
</reference>
<dbReference type="GO" id="GO:0016018">
    <property type="term" value="F:cyclosporin A binding"/>
    <property type="evidence" value="ECO:0007669"/>
    <property type="project" value="TreeGrafter"/>
</dbReference>
<dbReference type="SUPFAM" id="SSF50891">
    <property type="entry name" value="Cyclophilin-like"/>
    <property type="match status" value="1"/>
</dbReference>
<comment type="similarity">
    <text evidence="2">Belongs to the peptidase C2 family.</text>
</comment>
<dbReference type="InterPro" id="IPR036339">
    <property type="entry name" value="PUB-like_dom_sf"/>
</dbReference>
<dbReference type="EMBL" id="CAKKNE010000002">
    <property type="protein sequence ID" value="CAH0367136.1"/>
    <property type="molecule type" value="Genomic_DNA"/>
</dbReference>
<evidence type="ECO:0000256" key="3">
    <source>
        <dbReference type="ARBA" id="ARBA00013194"/>
    </source>
</evidence>
<evidence type="ECO:0000256" key="4">
    <source>
        <dbReference type="ARBA" id="ARBA00023110"/>
    </source>
</evidence>
<dbReference type="InterPro" id="IPR020892">
    <property type="entry name" value="Cyclophilin-type_PPIase_CS"/>
</dbReference>
<dbReference type="PROSITE" id="PS50330">
    <property type="entry name" value="UIM"/>
    <property type="match status" value="1"/>
</dbReference>
<feature type="region of interest" description="Disordered" evidence="7">
    <location>
        <begin position="123"/>
        <end position="146"/>
    </location>
</feature>
<dbReference type="SMART" id="SM00230">
    <property type="entry name" value="CysPc"/>
    <property type="match status" value="1"/>
</dbReference>
<comment type="caution">
    <text evidence="10">The sequence shown here is derived from an EMBL/GenBank/DDBJ whole genome shotgun (WGS) entry which is preliminary data.</text>
</comment>
<dbReference type="CDD" id="cd09212">
    <property type="entry name" value="PUB"/>
    <property type="match status" value="1"/>
</dbReference>
<dbReference type="Gene3D" id="1.20.58.2190">
    <property type="match status" value="1"/>
</dbReference>
<feature type="compositionally biased region" description="Low complexity" evidence="7">
    <location>
        <begin position="194"/>
        <end position="205"/>
    </location>
</feature>
<accession>A0A8J2WYS6</accession>
<evidence type="ECO:0000313" key="11">
    <source>
        <dbReference type="Proteomes" id="UP000789595"/>
    </source>
</evidence>
<dbReference type="InterPro" id="IPR038765">
    <property type="entry name" value="Papain-like_cys_pep_sf"/>
</dbReference>
<evidence type="ECO:0000256" key="5">
    <source>
        <dbReference type="ARBA" id="ARBA00023235"/>
    </source>
</evidence>
<dbReference type="OrthoDB" id="205770at2759"/>
<dbReference type="CDD" id="cd00044">
    <property type="entry name" value="CysPc"/>
    <property type="match status" value="1"/>
</dbReference>
<feature type="active site" evidence="6">
    <location>
        <position position="356"/>
    </location>
</feature>
<comment type="catalytic activity">
    <reaction evidence="1">
        <text>[protein]-peptidylproline (omega=180) = [protein]-peptidylproline (omega=0)</text>
        <dbReference type="Rhea" id="RHEA:16237"/>
        <dbReference type="Rhea" id="RHEA-COMP:10747"/>
        <dbReference type="Rhea" id="RHEA-COMP:10748"/>
        <dbReference type="ChEBI" id="CHEBI:83833"/>
        <dbReference type="ChEBI" id="CHEBI:83834"/>
        <dbReference type="EC" id="5.2.1.8"/>
    </reaction>
</comment>
<dbReference type="CDD" id="cd01926">
    <property type="entry name" value="cyclophilin_ABH_like"/>
    <property type="match status" value="1"/>
</dbReference>
<dbReference type="Pfam" id="PF00160">
    <property type="entry name" value="Pro_isomerase"/>
    <property type="match status" value="1"/>
</dbReference>
<keyword evidence="11" id="KW-1185">Reference proteome</keyword>
<dbReference type="PROSITE" id="PS00139">
    <property type="entry name" value="THIOL_PROTEASE_CYS"/>
    <property type="match status" value="1"/>
</dbReference>
<dbReference type="PRINTS" id="PR00153">
    <property type="entry name" value="CSAPPISMRASE"/>
</dbReference>
<dbReference type="PANTHER" id="PTHR11071">
    <property type="entry name" value="PEPTIDYL-PROLYL CIS-TRANS ISOMERASE"/>
    <property type="match status" value="1"/>
</dbReference>
<feature type="domain" description="PPIase cyclophilin-type" evidence="8">
    <location>
        <begin position="940"/>
        <end position="1096"/>
    </location>
</feature>
<feature type="active site" evidence="6">
    <location>
        <position position="573"/>
    </location>
</feature>
<name>A0A8J2WYS6_9STRA</name>
<dbReference type="PROSITE" id="PS50072">
    <property type="entry name" value="CSA_PPIASE_2"/>
    <property type="match status" value="1"/>
</dbReference>
<keyword evidence="6" id="KW-0788">Thiol protease</keyword>
<sequence>MDEGNIEQELLKAPTSTVTHVHKLLTKIATNPDEIKYRRLKTSSRLFRERFGDAGALLGALGFAADGDLCAREGADGVDAALRLVDARLAMSDGEVERARGPAPMETDDDDDDLARALAMSREAAAPPAAAPPPPPVPEAPAPDAKARFQKRVGEIFAELMAAGGTTPNDAAAAALRRATAERAAPPAAPAPAPAAAAPAPAPAGATSFKRLEEGEKVAEETMGVLNVLYREEGIQFVDPGFPPAEASLYAGGGNDGDSWRCAQCGARNAVPPDANGREAVLALMQRQRRGDLPLVRCAACGREHPVLEVAMRPSAWLRPGDLRDDVTGLTSDVPWEVFRGEPRADDIRQGGVGNCWYVCALSILAEAAPETLKNCVVTRAYNPAGAYKLRLCLAGEWRTLLVDDLLPCNALEMLAYVPARADVAAAPRPNRLVSTQVKAARRALWAPLLEKAAAKLHGSYEALAGGTFAEAFHTLTGFPVDQERLHGYTRDGGAWAAAARARGAAAAGDDGAVFREAFDKRFPGGADEAEVECFARVFSFFESGFAVGASTFTDPATPFGQEMKAKGLQTRHAYGLLECRVYDGEHLFKLRNPNGVALWKGKWSREDAERMTFAARKALGLDREDPGVFWMAVDDFLAYFVELTVCRVLRDRVDARVGGWLGSAFNGGECVAVEAYARTRLDVALYQEPHAVRQGEAGAATALDLGCVVVKCASRSDRAVAGDDPRTHRLVAAAPRVAHRAGAACHLTLEHDDDPTTRYLVVPLCFGHRHSVEPRRFRAVVHSDLVCEVGVVSCEPSVVAAALAQIAEDSGKRAPLLEDSLKRPIVEILTIEDEAGIAFVAVNHGGRSRPSARPRSQQHSKKMAEQVAAADEAALEALWTAKDEADCETWRAAKVKAWEAGEKIKEKHPERADLDAWMAKQCAKTKSQALAVRGNPKVFFDVTMDGEAAGRIVMQLRKDIVPKTADNFRQLCTGEPGYGYKGCPFHRVIPGFMCQGGDFTNQNGTGGKSIYGEKFEDENFRLKHTGAGVLSMANAGPGTNGSQFFLCTAKTPWLDGKHVVFGKVVEGMDVVEAIEKVGSQGGETSKKVVIAACGELALDGTEKPGSWPAADA</sequence>
<keyword evidence="6" id="KW-0645">Protease</keyword>
<dbReference type="SUPFAM" id="SSF143503">
    <property type="entry name" value="PUG domain-like"/>
    <property type="match status" value="1"/>
</dbReference>
<evidence type="ECO:0000259" key="9">
    <source>
        <dbReference type="PROSITE" id="PS50203"/>
    </source>
</evidence>
<dbReference type="InterPro" id="IPR029000">
    <property type="entry name" value="Cyclophilin-like_dom_sf"/>
</dbReference>
<dbReference type="PANTHER" id="PTHR11071:SF561">
    <property type="entry name" value="PEPTIDYL-PROLYL CIS-TRANS ISOMERASE D-RELATED"/>
    <property type="match status" value="1"/>
</dbReference>
<proteinExistence type="inferred from homology"/>
<dbReference type="Proteomes" id="UP000789595">
    <property type="component" value="Unassembled WGS sequence"/>
</dbReference>
<dbReference type="GO" id="GO:0006457">
    <property type="term" value="P:protein folding"/>
    <property type="evidence" value="ECO:0007669"/>
    <property type="project" value="InterPro"/>
</dbReference>
<evidence type="ECO:0000259" key="8">
    <source>
        <dbReference type="PROSITE" id="PS50072"/>
    </source>
</evidence>
<dbReference type="AlphaFoldDB" id="A0A8J2WYS6"/>
<evidence type="ECO:0000256" key="1">
    <source>
        <dbReference type="ARBA" id="ARBA00000971"/>
    </source>
</evidence>
<organism evidence="10 11">
    <name type="scientific">Pelagomonas calceolata</name>
    <dbReference type="NCBI Taxonomy" id="35677"/>
    <lineage>
        <taxon>Eukaryota</taxon>
        <taxon>Sar</taxon>
        <taxon>Stramenopiles</taxon>
        <taxon>Ochrophyta</taxon>
        <taxon>Pelagophyceae</taxon>
        <taxon>Pelagomonadales</taxon>
        <taxon>Pelagomonadaceae</taxon>
        <taxon>Pelagomonas</taxon>
    </lineage>
</organism>
<evidence type="ECO:0000313" key="10">
    <source>
        <dbReference type="EMBL" id="CAH0367136.1"/>
    </source>
</evidence>
<dbReference type="GO" id="GO:0006508">
    <property type="term" value="P:proteolysis"/>
    <property type="evidence" value="ECO:0007669"/>
    <property type="project" value="UniProtKB-KW"/>
</dbReference>
<feature type="region of interest" description="Disordered" evidence="7">
    <location>
        <begin position="174"/>
        <end position="205"/>
    </location>
</feature>
<dbReference type="InterPro" id="IPR003903">
    <property type="entry name" value="UIM_dom"/>
</dbReference>
<dbReference type="GO" id="GO:0004198">
    <property type="term" value="F:calcium-dependent cysteine-type endopeptidase activity"/>
    <property type="evidence" value="ECO:0007669"/>
    <property type="project" value="InterPro"/>
</dbReference>
<dbReference type="FunFam" id="2.40.100.10:FF:000013">
    <property type="entry name" value="Peptidyl-prolyl cis-trans isomerase"/>
    <property type="match status" value="1"/>
</dbReference>
<dbReference type="SUPFAM" id="SSF54001">
    <property type="entry name" value="Cysteine proteinases"/>
    <property type="match status" value="1"/>
</dbReference>
<evidence type="ECO:0000256" key="6">
    <source>
        <dbReference type="PROSITE-ProRule" id="PRU00239"/>
    </source>
</evidence>
<dbReference type="Gene3D" id="2.40.100.10">
    <property type="entry name" value="Cyclophilin-like"/>
    <property type="match status" value="1"/>
</dbReference>
<dbReference type="InterPro" id="IPR000169">
    <property type="entry name" value="Pept_cys_AS"/>
</dbReference>
<dbReference type="InterPro" id="IPR002130">
    <property type="entry name" value="Cyclophilin-type_PPIase_dom"/>
</dbReference>
<evidence type="ECO:0000256" key="7">
    <source>
        <dbReference type="SAM" id="MobiDB-lite"/>
    </source>
</evidence>
<feature type="compositionally biased region" description="Low complexity" evidence="7">
    <location>
        <begin position="174"/>
        <end position="186"/>
    </location>
</feature>
<dbReference type="SMART" id="SM00726">
    <property type="entry name" value="UIM"/>
    <property type="match status" value="1"/>
</dbReference>
<dbReference type="PROSITE" id="PS50203">
    <property type="entry name" value="CALPAIN_CAT"/>
    <property type="match status" value="1"/>
</dbReference>
<gene>
    <name evidence="10" type="ORF">PECAL_2P01440</name>
</gene>
<evidence type="ECO:0000256" key="2">
    <source>
        <dbReference type="ARBA" id="ARBA00007623"/>
    </source>
</evidence>
<feature type="compositionally biased region" description="Pro residues" evidence="7">
    <location>
        <begin position="129"/>
        <end position="141"/>
    </location>
</feature>
<dbReference type="GO" id="GO:0005737">
    <property type="term" value="C:cytoplasm"/>
    <property type="evidence" value="ECO:0007669"/>
    <property type="project" value="TreeGrafter"/>
</dbReference>
<keyword evidence="5" id="KW-0413">Isomerase</keyword>
<protein>
    <recommendedName>
        <fullName evidence="3">peptidylprolyl isomerase</fullName>
        <ecNumber evidence="3">5.2.1.8</ecNumber>
    </recommendedName>
</protein>
<dbReference type="GO" id="GO:0003755">
    <property type="term" value="F:peptidyl-prolyl cis-trans isomerase activity"/>
    <property type="evidence" value="ECO:0007669"/>
    <property type="project" value="UniProtKB-KW"/>
</dbReference>
<dbReference type="InterPro" id="IPR001300">
    <property type="entry name" value="Peptidase_C2_calpain_cat"/>
</dbReference>
<dbReference type="PROSITE" id="PS00170">
    <property type="entry name" value="CSA_PPIASE_1"/>
    <property type="match status" value="1"/>
</dbReference>
<dbReference type="Gene3D" id="3.90.70.10">
    <property type="entry name" value="Cysteine proteinases"/>
    <property type="match status" value="1"/>
</dbReference>
<dbReference type="Pfam" id="PF00648">
    <property type="entry name" value="Peptidase_C2"/>
    <property type="match status" value="1"/>
</dbReference>
<feature type="active site" evidence="6">
    <location>
        <position position="593"/>
    </location>
</feature>
<keyword evidence="4" id="KW-0697">Rotamase</keyword>
<feature type="domain" description="Calpain catalytic" evidence="9">
    <location>
        <begin position="236"/>
        <end position="650"/>
    </location>
</feature>
<dbReference type="EC" id="5.2.1.8" evidence="3"/>